<dbReference type="AlphaFoldDB" id="A0A562ZCR0"/>
<evidence type="ECO:0000313" key="1">
    <source>
        <dbReference type="EMBL" id="TWO63121.1"/>
    </source>
</evidence>
<reference evidence="1 2" key="1">
    <citation type="submission" date="2019-07" db="EMBL/GenBank/DDBJ databases">
        <title>Caenimonas sedimenti sp. nov., isolated from activated sludge.</title>
        <authorList>
            <person name="Xu J."/>
        </authorList>
    </citation>
    <scope>NUCLEOTIDE SEQUENCE [LARGE SCALE GENOMIC DNA]</scope>
    <source>
        <strain evidence="1 2">HX-9-20</strain>
    </source>
</reference>
<name>A0A562ZCR0_9BURK</name>
<comment type="caution">
    <text evidence="1">The sequence shown here is derived from an EMBL/GenBank/DDBJ whole genome shotgun (WGS) entry which is preliminary data.</text>
</comment>
<accession>A0A562ZCR0</accession>
<evidence type="ECO:0000313" key="2">
    <source>
        <dbReference type="Proteomes" id="UP000318199"/>
    </source>
</evidence>
<dbReference type="RefSeq" id="WP_145897489.1">
    <property type="nucleotide sequence ID" value="NZ_VOBQ01000038.1"/>
</dbReference>
<gene>
    <name evidence="1" type="ORF">FN976_28605</name>
</gene>
<dbReference type="Proteomes" id="UP000318199">
    <property type="component" value="Unassembled WGS sequence"/>
</dbReference>
<keyword evidence="2" id="KW-1185">Reference proteome</keyword>
<dbReference type="OrthoDB" id="8564678at2"/>
<dbReference type="EMBL" id="VOBQ01000038">
    <property type="protein sequence ID" value="TWO63121.1"/>
    <property type="molecule type" value="Genomic_DNA"/>
</dbReference>
<sequence>MPEFQYTDDQRRSRYLERCPRILQNGLPPFEFARGWDDLAIELLVGIDNLLNDADAGAFELQQLKEKFGVFVVHFWLRGQRPHPLWPGSRLRRDQALRALVSTAREKSKRTCMACGTPGLLRESGWMRVSCDQCEPRWGKALRGEPE</sequence>
<protein>
    <submittedName>
        <fullName evidence="1">Uncharacterized protein</fullName>
    </submittedName>
</protein>
<proteinExistence type="predicted"/>
<organism evidence="1 2">
    <name type="scientific">Caenimonas sedimenti</name>
    <dbReference type="NCBI Taxonomy" id="2596921"/>
    <lineage>
        <taxon>Bacteria</taxon>
        <taxon>Pseudomonadati</taxon>
        <taxon>Pseudomonadota</taxon>
        <taxon>Betaproteobacteria</taxon>
        <taxon>Burkholderiales</taxon>
        <taxon>Comamonadaceae</taxon>
        <taxon>Caenimonas</taxon>
    </lineage>
</organism>